<accession>G7YT91</accession>
<name>G7YT91_CLOSI</name>
<organism evidence="1 2">
    <name type="scientific">Clonorchis sinensis</name>
    <name type="common">Chinese liver fluke</name>
    <dbReference type="NCBI Taxonomy" id="79923"/>
    <lineage>
        <taxon>Eukaryota</taxon>
        <taxon>Metazoa</taxon>
        <taxon>Spiralia</taxon>
        <taxon>Lophotrochozoa</taxon>
        <taxon>Platyhelminthes</taxon>
        <taxon>Trematoda</taxon>
        <taxon>Digenea</taxon>
        <taxon>Opisthorchiida</taxon>
        <taxon>Opisthorchiata</taxon>
        <taxon>Opisthorchiidae</taxon>
        <taxon>Clonorchis</taxon>
    </lineage>
</organism>
<proteinExistence type="predicted"/>
<dbReference type="Proteomes" id="UP000008909">
    <property type="component" value="Unassembled WGS sequence"/>
</dbReference>
<reference key="2">
    <citation type="submission" date="2011-10" db="EMBL/GenBank/DDBJ databases">
        <title>The genome and transcriptome sequence of Clonorchis sinensis provide insights into the carcinogenic liver fluke.</title>
        <authorList>
            <person name="Wang X."/>
            <person name="Huang Y."/>
            <person name="Chen W."/>
            <person name="Liu H."/>
            <person name="Guo L."/>
            <person name="Chen Y."/>
            <person name="Luo F."/>
            <person name="Zhou W."/>
            <person name="Sun J."/>
            <person name="Mao Q."/>
            <person name="Liang P."/>
            <person name="Zhou C."/>
            <person name="Tian Y."/>
            <person name="Men J."/>
            <person name="Lv X."/>
            <person name="Huang L."/>
            <person name="Zhou J."/>
            <person name="Hu Y."/>
            <person name="Li R."/>
            <person name="Zhang F."/>
            <person name="Lei H."/>
            <person name="Li X."/>
            <person name="Hu X."/>
            <person name="Liang C."/>
            <person name="Xu J."/>
            <person name="Wu Z."/>
            <person name="Yu X."/>
        </authorList>
    </citation>
    <scope>NUCLEOTIDE SEQUENCE</scope>
    <source>
        <strain>Henan</strain>
    </source>
</reference>
<keyword evidence="2" id="KW-1185">Reference proteome</keyword>
<protein>
    <submittedName>
        <fullName evidence="1">Uncharacterized protein</fullName>
    </submittedName>
</protein>
<evidence type="ECO:0000313" key="2">
    <source>
        <dbReference type="Proteomes" id="UP000008909"/>
    </source>
</evidence>
<reference evidence="1" key="1">
    <citation type="journal article" date="2011" name="Genome Biol.">
        <title>The draft genome of the carcinogenic human liver fluke Clonorchis sinensis.</title>
        <authorList>
            <person name="Wang X."/>
            <person name="Chen W."/>
            <person name="Huang Y."/>
            <person name="Sun J."/>
            <person name="Men J."/>
            <person name="Liu H."/>
            <person name="Luo F."/>
            <person name="Guo L."/>
            <person name="Lv X."/>
            <person name="Deng C."/>
            <person name="Zhou C."/>
            <person name="Fan Y."/>
            <person name="Li X."/>
            <person name="Huang L."/>
            <person name="Hu Y."/>
            <person name="Liang C."/>
            <person name="Hu X."/>
            <person name="Xu J."/>
            <person name="Yu X."/>
        </authorList>
    </citation>
    <scope>NUCLEOTIDE SEQUENCE [LARGE SCALE GENOMIC DNA]</scope>
    <source>
        <strain evidence="1">Henan</strain>
    </source>
</reference>
<gene>
    <name evidence="1" type="ORF">CLF_110193</name>
</gene>
<dbReference type="AlphaFoldDB" id="G7YT91"/>
<evidence type="ECO:0000313" key="1">
    <source>
        <dbReference type="EMBL" id="GAA56171.1"/>
    </source>
</evidence>
<sequence>MELRKDFSDQVGQVDGRQVVVANSNTAPTDPILRNTTHKVAEKNSTACCRFYSSSSSPDSPFLGPNNPSRVILPPDYNHKRNRTPNKWSLDEGSIEIGPAKKLHNSWQLTSRYSGPSCPSIAETYQVITTKGISTMCRVSSGLTDEIQWTDLRQSHLYSCHSCIDQPCNKFGLHY</sequence>
<dbReference type="InParanoid" id="G7YT91"/>
<dbReference type="EMBL" id="DF144176">
    <property type="protein sequence ID" value="GAA56171.1"/>
    <property type="molecule type" value="Genomic_DNA"/>
</dbReference>